<feature type="compositionally biased region" description="Basic and acidic residues" evidence="1">
    <location>
        <begin position="210"/>
        <end position="227"/>
    </location>
</feature>
<accession>A0AA39TNR5</accession>
<protein>
    <submittedName>
        <fullName evidence="2">Uncharacterized protein</fullName>
    </submittedName>
</protein>
<evidence type="ECO:0000313" key="2">
    <source>
        <dbReference type="EMBL" id="KAK0611781.1"/>
    </source>
</evidence>
<dbReference type="EMBL" id="JAULSU010000007">
    <property type="protein sequence ID" value="KAK0611781.1"/>
    <property type="molecule type" value="Genomic_DNA"/>
</dbReference>
<dbReference type="Proteomes" id="UP001175000">
    <property type="component" value="Unassembled WGS sequence"/>
</dbReference>
<evidence type="ECO:0000313" key="3">
    <source>
        <dbReference type="Proteomes" id="UP001175000"/>
    </source>
</evidence>
<gene>
    <name evidence="2" type="ORF">B0T14DRAFT_571647</name>
</gene>
<feature type="region of interest" description="Disordered" evidence="1">
    <location>
        <begin position="170"/>
        <end position="299"/>
    </location>
</feature>
<sequence>MGQEKPILLFGFDFPTQKNLRFDHVWQAAFLTPRFTNEHHEDLRTLNSPDKRREVKYGNNVAVLFRAMLHLGEIGGQLQGGFWGAIARGFNTNVKALMETARILIEARKKQREKPFKDLSQTASAADRWIEFVNNRDRNGTRDLTPREQSDIVYNFLKKLEGTQINASGVPLNPHIRAPTGFGSGRRYSSPGYHDEDMSPRGPPGLTIKTEPDMSPIDRHIPTEPRSARKRSASPMSAAYSPTVKRPHHDAGNLTSPRDKPPAGLELPRTLGSHVVVPPHTSEVSVRRTNSSDNISEPSRQLLEEGGGAMLKDRAEELKSKLAKRDGQIETLTAIKEVKTGVTDVKDDIESMRAIMEVMMESMHTVADNLNAIKDAQQDGPKISPDGLLSLLQPIQSLSESFNHLSQEVAGLKNQPPPVIAQPNNLNELRELRELVLEQNSRIGKLSSDVKQVQHKIGSDPTPQSLRQALAAAEHDMRHHLHTVQAFYHSSTTTSRATKEKTADLIIHLEQGLKSAQGGLQP</sequence>
<comment type="caution">
    <text evidence="2">The sequence shown here is derived from an EMBL/GenBank/DDBJ whole genome shotgun (WGS) entry which is preliminary data.</text>
</comment>
<evidence type="ECO:0000256" key="1">
    <source>
        <dbReference type="SAM" id="MobiDB-lite"/>
    </source>
</evidence>
<proteinExistence type="predicted"/>
<reference evidence="2" key="1">
    <citation type="submission" date="2023-06" db="EMBL/GenBank/DDBJ databases">
        <title>Genome-scale phylogeny and comparative genomics of the fungal order Sordariales.</title>
        <authorList>
            <consortium name="Lawrence Berkeley National Laboratory"/>
            <person name="Hensen N."/>
            <person name="Bonometti L."/>
            <person name="Westerberg I."/>
            <person name="Brannstrom I.O."/>
            <person name="Guillou S."/>
            <person name="Cros-Aarteil S."/>
            <person name="Calhoun S."/>
            <person name="Haridas S."/>
            <person name="Kuo A."/>
            <person name="Mondo S."/>
            <person name="Pangilinan J."/>
            <person name="Riley R."/>
            <person name="Labutti K."/>
            <person name="Andreopoulos B."/>
            <person name="Lipzen A."/>
            <person name="Chen C."/>
            <person name="Yanf M."/>
            <person name="Daum C."/>
            <person name="Ng V."/>
            <person name="Clum A."/>
            <person name="Steindorff A."/>
            <person name="Ohm R."/>
            <person name="Martin F."/>
            <person name="Silar P."/>
            <person name="Natvig D."/>
            <person name="Lalanne C."/>
            <person name="Gautier V."/>
            <person name="Ament-Velasquez S.L."/>
            <person name="Kruys A."/>
            <person name="Hutchinson M.I."/>
            <person name="Powell A.J."/>
            <person name="Barry K."/>
            <person name="Miller A.N."/>
            <person name="Grigoriev I.V."/>
            <person name="Debuchy R."/>
            <person name="Gladieux P."/>
            <person name="Thoren M.H."/>
            <person name="Johannesson H."/>
        </authorList>
    </citation>
    <scope>NUCLEOTIDE SEQUENCE</scope>
    <source>
        <strain evidence="2">CBS 606.72</strain>
    </source>
</reference>
<name>A0AA39TNR5_9PEZI</name>
<organism evidence="2 3">
    <name type="scientific">Immersiella caudata</name>
    <dbReference type="NCBI Taxonomy" id="314043"/>
    <lineage>
        <taxon>Eukaryota</taxon>
        <taxon>Fungi</taxon>
        <taxon>Dikarya</taxon>
        <taxon>Ascomycota</taxon>
        <taxon>Pezizomycotina</taxon>
        <taxon>Sordariomycetes</taxon>
        <taxon>Sordariomycetidae</taxon>
        <taxon>Sordariales</taxon>
        <taxon>Lasiosphaeriaceae</taxon>
        <taxon>Immersiella</taxon>
    </lineage>
</organism>
<dbReference type="AlphaFoldDB" id="A0AA39TNR5"/>
<feature type="compositionally biased region" description="Polar residues" evidence="1">
    <location>
        <begin position="282"/>
        <end position="299"/>
    </location>
</feature>
<keyword evidence="3" id="KW-1185">Reference proteome</keyword>